<dbReference type="AlphaFoldDB" id="A0A8K0RK59"/>
<dbReference type="Proteomes" id="UP000813427">
    <property type="component" value="Unassembled WGS sequence"/>
</dbReference>
<proteinExistence type="predicted"/>
<feature type="region of interest" description="Disordered" evidence="1">
    <location>
        <begin position="114"/>
        <end position="150"/>
    </location>
</feature>
<accession>A0A8K0RK59</accession>
<keyword evidence="3" id="KW-1185">Reference proteome</keyword>
<reference evidence="2" key="1">
    <citation type="journal article" date="2021" name="Nat. Commun.">
        <title>Genetic determinants of endophytism in the Arabidopsis root mycobiome.</title>
        <authorList>
            <person name="Mesny F."/>
            <person name="Miyauchi S."/>
            <person name="Thiergart T."/>
            <person name="Pickel B."/>
            <person name="Atanasova L."/>
            <person name="Karlsson M."/>
            <person name="Huettel B."/>
            <person name="Barry K.W."/>
            <person name="Haridas S."/>
            <person name="Chen C."/>
            <person name="Bauer D."/>
            <person name="Andreopoulos W."/>
            <person name="Pangilinan J."/>
            <person name="LaButti K."/>
            <person name="Riley R."/>
            <person name="Lipzen A."/>
            <person name="Clum A."/>
            <person name="Drula E."/>
            <person name="Henrissat B."/>
            <person name="Kohler A."/>
            <person name="Grigoriev I.V."/>
            <person name="Martin F.M."/>
            <person name="Hacquard S."/>
        </authorList>
    </citation>
    <scope>NUCLEOTIDE SEQUENCE</scope>
    <source>
        <strain evidence="2">MPI-SDFR-AT-0068</strain>
    </source>
</reference>
<protein>
    <submittedName>
        <fullName evidence="2">Uncharacterized protein</fullName>
    </submittedName>
</protein>
<evidence type="ECO:0000313" key="3">
    <source>
        <dbReference type="Proteomes" id="UP000813427"/>
    </source>
</evidence>
<comment type="caution">
    <text evidence="2">The sequence shown here is derived from an EMBL/GenBank/DDBJ whole genome shotgun (WGS) entry which is preliminary data.</text>
</comment>
<evidence type="ECO:0000313" key="2">
    <source>
        <dbReference type="EMBL" id="KAH7232795.1"/>
    </source>
</evidence>
<evidence type="ECO:0000256" key="1">
    <source>
        <dbReference type="SAM" id="MobiDB-lite"/>
    </source>
</evidence>
<gene>
    <name evidence="2" type="ORF">BKA59DRAFT_517240</name>
</gene>
<feature type="compositionally biased region" description="Basic and acidic residues" evidence="1">
    <location>
        <begin position="132"/>
        <end position="145"/>
    </location>
</feature>
<dbReference type="EMBL" id="JAGPXF010000008">
    <property type="protein sequence ID" value="KAH7232795.1"/>
    <property type="molecule type" value="Genomic_DNA"/>
</dbReference>
<organism evidence="2 3">
    <name type="scientific">Fusarium tricinctum</name>
    <dbReference type="NCBI Taxonomy" id="61284"/>
    <lineage>
        <taxon>Eukaryota</taxon>
        <taxon>Fungi</taxon>
        <taxon>Dikarya</taxon>
        <taxon>Ascomycota</taxon>
        <taxon>Pezizomycotina</taxon>
        <taxon>Sordariomycetes</taxon>
        <taxon>Hypocreomycetidae</taxon>
        <taxon>Hypocreales</taxon>
        <taxon>Nectriaceae</taxon>
        <taxon>Fusarium</taxon>
        <taxon>Fusarium tricinctum species complex</taxon>
    </lineage>
</organism>
<feature type="compositionally biased region" description="Polar residues" evidence="1">
    <location>
        <begin position="114"/>
        <end position="125"/>
    </location>
</feature>
<name>A0A8K0RK59_9HYPO</name>
<sequence length="263" mass="28915">MHEDTLKQPFYSTLITPNLVLCQEIWQSASLLVLTLVLHIFNTREHWPNDLLKDDVPRAWSKNVLEKLAKLVTAVTNSPNTGVDELVQWLSLNCEEHGGFNSAVLTATDNWLSNKSRTRNSSRAPNANYKRPRYERQTESSRAAREPPGNTVVLQVQSRAAPPGLNLSLTTIFQPSKKPAPTYLLLCRPSWPTAALEQIDELLDDAMVNDTLLPDDHVCVVANCGAATIAVISDQKAAAKAVTEAKANLAKADEIPTRAGARS</sequence>